<feature type="domain" description="Exocyst complex component EXOC2/Sec5 N-terminal" evidence="10">
    <location>
        <begin position="127"/>
        <end position="903"/>
    </location>
</feature>
<dbReference type="GO" id="GO:0006887">
    <property type="term" value="P:exocytosis"/>
    <property type="evidence" value="ECO:0007669"/>
    <property type="project" value="UniProtKB-KW"/>
</dbReference>
<comment type="subunit">
    <text evidence="7">Component of the exocyst complex.</text>
</comment>
<dbReference type="EMBL" id="JAPTSV010000009">
    <property type="protein sequence ID" value="KAJ1524037.1"/>
    <property type="molecule type" value="Genomic_DNA"/>
</dbReference>
<evidence type="ECO:0000256" key="1">
    <source>
        <dbReference type="ARBA" id="ARBA00002660"/>
    </source>
</evidence>
<evidence type="ECO:0000313" key="11">
    <source>
        <dbReference type="EMBL" id="KAJ1524037.1"/>
    </source>
</evidence>
<evidence type="ECO:0000256" key="2">
    <source>
        <dbReference type="ARBA" id="ARBA00010578"/>
    </source>
</evidence>
<dbReference type="SUPFAM" id="SSF81296">
    <property type="entry name" value="E set domains"/>
    <property type="match status" value="1"/>
</dbReference>
<feature type="region of interest" description="Disordered" evidence="8">
    <location>
        <begin position="389"/>
        <end position="416"/>
    </location>
</feature>
<dbReference type="AlphaFoldDB" id="A0AAV7XDE0"/>
<proteinExistence type="inferred from homology"/>
<dbReference type="Pfam" id="PF15469">
    <property type="entry name" value="Sec5"/>
    <property type="match status" value="1"/>
</dbReference>
<comment type="caution">
    <text evidence="11">The sequence shown here is derived from an EMBL/GenBank/DDBJ whole genome shotgun (WGS) entry which is preliminary data.</text>
</comment>
<keyword evidence="12" id="KW-1185">Reference proteome</keyword>
<dbReference type="InterPro" id="IPR002909">
    <property type="entry name" value="IPT_dom"/>
</dbReference>
<dbReference type="GO" id="GO:0000145">
    <property type="term" value="C:exocyst"/>
    <property type="evidence" value="ECO:0007669"/>
    <property type="project" value="UniProtKB-UniRule"/>
</dbReference>
<dbReference type="InterPro" id="IPR014756">
    <property type="entry name" value="Ig_E-set"/>
</dbReference>
<feature type="compositionally biased region" description="Low complexity" evidence="8">
    <location>
        <begin position="401"/>
        <end position="414"/>
    </location>
</feature>
<accession>A0AAV7XDE0</accession>
<dbReference type="Proteomes" id="UP001075354">
    <property type="component" value="Chromosome 9"/>
</dbReference>
<reference evidence="11" key="1">
    <citation type="submission" date="2022-12" db="EMBL/GenBank/DDBJ databases">
        <title>Chromosome-level genome assembly of the bean flower thrips Megalurothrips usitatus.</title>
        <authorList>
            <person name="Ma L."/>
            <person name="Liu Q."/>
            <person name="Li H."/>
            <person name="Cai W."/>
        </authorList>
    </citation>
    <scope>NUCLEOTIDE SEQUENCE</scope>
    <source>
        <strain evidence="11">Cailab_2022a</strain>
    </source>
</reference>
<protein>
    <recommendedName>
        <fullName evidence="3 7">Exocyst complex component 2</fullName>
    </recommendedName>
</protein>
<evidence type="ECO:0000256" key="3">
    <source>
        <dbReference type="ARBA" id="ARBA00017526"/>
    </source>
</evidence>
<evidence type="ECO:0000256" key="5">
    <source>
        <dbReference type="ARBA" id="ARBA00022483"/>
    </source>
</evidence>
<evidence type="ECO:0000313" key="12">
    <source>
        <dbReference type="Proteomes" id="UP001075354"/>
    </source>
</evidence>
<name>A0AAV7XDE0_9NEOP</name>
<gene>
    <name evidence="11" type="ORF">ONE63_010577</name>
</gene>
<feature type="region of interest" description="Disordered" evidence="8">
    <location>
        <begin position="1"/>
        <end position="20"/>
    </location>
</feature>
<keyword evidence="6 7" id="KW-0653">Protein transport</keyword>
<dbReference type="FunFam" id="2.60.40.10:FF:000196">
    <property type="entry name" value="Exocyst complex component 2"/>
    <property type="match status" value="1"/>
</dbReference>
<dbReference type="InterPro" id="IPR039481">
    <property type="entry name" value="EXOC2/Sec5_N_dom"/>
</dbReference>
<dbReference type="GO" id="GO:0048731">
    <property type="term" value="P:system development"/>
    <property type="evidence" value="ECO:0007669"/>
    <property type="project" value="UniProtKB-ARBA"/>
</dbReference>
<dbReference type="GO" id="GO:0015031">
    <property type="term" value="P:protein transport"/>
    <property type="evidence" value="ECO:0007669"/>
    <property type="project" value="UniProtKB-KW"/>
</dbReference>
<keyword evidence="4 7" id="KW-0813">Transport</keyword>
<feature type="domain" description="IPT/TIG" evidence="9">
    <location>
        <begin position="5"/>
        <end position="86"/>
    </location>
</feature>
<keyword evidence="5 7" id="KW-0268">Exocytosis</keyword>
<dbReference type="GO" id="GO:0048468">
    <property type="term" value="P:cell development"/>
    <property type="evidence" value="ECO:0007669"/>
    <property type="project" value="UniProtKB-ARBA"/>
</dbReference>
<dbReference type="Gene3D" id="2.60.40.10">
    <property type="entry name" value="Immunoglobulins"/>
    <property type="match status" value="1"/>
</dbReference>
<evidence type="ECO:0000256" key="7">
    <source>
        <dbReference type="RuleBase" id="RU365069"/>
    </source>
</evidence>
<sequence>MGPPPIVTGVSPKEGPPGTRVTVRGEFLGKSPTDLCGLTICGCDCLLSAEWKSSNKIIARSGPGKGRGEIVVTTRSGGKGTSTVEFRGYHEMIGPMKESAVWVEEAPLRKMWWGRRGLTPTTYQHDDPLGISIEGVEQKFPEDGLHKLFPGGSGDLSSENFAAGWFLLERHHATPFDDLRAGLAFLRRKVDGQKEGQLSFIKSNVGSVMEQLDTLAQLKERFEEDVEKQGQDPTIRLEGAIKESMSEANKLFEEVLSRRERADATRSALAVLQRFRFLFGLPGAIEKNIKKGDYDAVINDYARVMNLFGNTDVPVFKKVLAEVESRIVQLRDLLHRRLEEAPTSLEAQKKLIRNLVNLEVGGDPAWDAISCHSRHLTATMMQCKDSHIAQEQSALEDGGKTPKSSKNKSTSVPNQNTDWQACVPARVLLTEELADAISERFPDFWKLGQAYFTGELQVTVAPSRPQDFKKLVLAAISLFSGLLRAALMPHTLVRTPAAERASYGVWHSKGMEGLGPWLPHCLRALRQAYSSLIRLDLPSEALDIVASLIFDLRLHCMSTLLKQAGESVRQLHTQETWNIQFDGEHGGITHLPAECERVIAEALQLAKDSVLLSEHRETPLLESEVVQRDLNNLIQNMLLGFVEVLDKLALGSDAMAGDSPGVSQMIGSPAIYRVHGSDSVIDKGRGKDKESGPAWEVRLLSVLSNIEYTRSVLLPRIADLFARYQLPAQVGPLASVNKALTELDQRVLDAYLEQRSDPLVGTIEPSMYIGNFNWDAALKPADVRPYVKELLTNLISVHAEVHSISPGLVWRVLPQLVETVAEELARLMVCLDKKFNVHGTEQACADIAAIREAVKVYSTPTAEAFFDEALEAVPRLSDAQGKRNVESVLNNFRSRMKLQLMCFRDPKAPTVKNISNSV</sequence>
<dbReference type="PANTHER" id="PTHR13043:SF1">
    <property type="entry name" value="EXOCYST COMPLEX COMPONENT 2"/>
    <property type="match status" value="1"/>
</dbReference>
<dbReference type="InterPro" id="IPR013783">
    <property type="entry name" value="Ig-like_fold"/>
</dbReference>
<comment type="function">
    <text evidence="1 7">Component of the exocyst complex involved in the docking of exocytic vesicles with fusion sites on the plasma membrane.</text>
</comment>
<evidence type="ECO:0000259" key="10">
    <source>
        <dbReference type="Pfam" id="PF15469"/>
    </source>
</evidence>
<dbReference type="GO" id="GO:0006893">
    <property type="term" value="P:Golgi to plasma membrane transport"/>
    <property type="evidence" value="ECO:0007669"/>
    <property type="project" value="UniProtKB-UniRule"/>
</dbReference>
<organism evidence="11 12">
    <name type="scientific">Megalurothrips usitatus</name>
    <name type="common">bean blossom thrips</name>
    <dbReference type="NCBI Taxonomy" id="439358"/>
    <lineage>
        <taxon>Eukaryota</taxon>
        <taxon>Metazoa</taxon>
        <taxon>Ecdysozoa</taxon>
        <taxon>Arthropoda</taxon>
        <taxon>Hexapoda</taxon>
        <taxon>Insecta</taxon>
        <taxon>Pterygota</taxon>
        <taxon>Neoptera</taxon>
        <taxon>Paraneoptera</taxon>
        <taxon>Thysanoptera</taxon>
        <taxon>Terebrantia</taxon>
        <taxon>Thripoidea</taxon>
        <taxon>Thripidae</taxon>
        <taxon>Megalurothrips</taxon>
    </lineage>
</organism>
<comment type="similarity">
    <text evidence="2 7">Belongs to the SEC5 family.</text>
</comment>
<evidence type="ECO:0000259" key="9">
    <source>
        <dbReference type="Pfam" id="PF01833"/>
    </source>
</evidence>
<evidence type="ECO:0000256" key="8">
    <source>
        <dbReference type="SAM" id="MobiDB-lite"/>
    </source>
</evidence>
<evidence type="ECO:0000256" key="6">
    <source>
        <dbReference type="ARBA" id="ARBA00022927"/>
    </source>
</evidence>
<dbReference type="PANTHER" id="PTHR13043">
    <property type="entry name" value="EXOCYST COMPLEX COMPONENT SEC5"/>
    <property type="match status" value="1"/>
</dbReference>
<dbReference type="Pfam" id="PF01833">
    <property type="entry name" value="TIG"/>
    <property type="match status" value="1"/>
</dbReference>
<dbReference type="InterPro" id="IPR029175">
    <property type="entry name" value="EXOC2/Sec5"/>
</dbReference>
<evidence type="ECO:0000256" key="4">
    <source>
        <dbReference type="ARBA" id="ARBA00022448"/>
    </source>
</evidence>